<dbReference type="SUPFAM" id="SSF53335">
    <property type="entry name" value="S-adenosyl-L-methionine-dependent methyltransferases"/>
    <property type="match status" value="1"/>
</dbReference>
<dbReference type="GO" id="GO:0008168">
    <property type="term" value="F:methyltransferase activity"/>
    <property type="evidence" value="ECO:0007669"/>
    <property type="project" value="UniProtKB-KW"/>
</dbReference>
<gene>
    <name evidence="7" type="ORF">SanaruYs_06230</name>
</gene>
<protein>
    <submittedName>
        <fullName evidence="7">Cyclopropane-fatty-acyl-phospholipid synthase</fullName>
    </submittedName>
</protein>
<dbReference type="EMBL" id="BHXQ01000001">
    <property type="protein sequence ID" value="GCC50408.1"/>
    <property type="molecule type" value="Genomic_DNA"/>
</dbReference>
<reference evidence="7 8" key="1">
    <citation type="submission" date="2018-11" db="EMBL/GenBank/DDBJ databases">
        <title>Chryseotalea sanarue gen. nov., sp., nov., a member of the family Cytophagaceae, isolated from a brackish lake in Hamamatsu Japan.</title>
        <authorList>
            <person name="Maejima Y."/>
            <person name="Iino T."/>
            <person name="Muraguchi Y."/>
            <person name="Fukuda K."/>
            <person name="Ohkuma M."/>
            <person name="Moriuchi R."/>
            <person name="Dohra H."/>
            <person name="Kimbara K."/>
            <person name="Shintani M."/>
        </authorList>
    </citation>
    <scope>NUCLEOTIDE SEQUENCE [LARGE SCALE GENOMIC DNA]</scope>
    <source>
        <strain evidence="7 8">Ys</strain>
    </source>
</reference>
<dbReference type="OrthoDB" id="9782855at2"/>
<sequence>MKKDIGFQDEVLDKIDVDSGQQQSASSYKRRVIELFEHAGITVNGKQDYDIQVKDERFYQRVLAQGSLGLGESFVDEWWDCNKLDVLFAKISQAKLNHYAPHNVKLWLASLEAKLFNFQLPETALDNASFHYNIGNDLFMAMLDKRLTYTCGYWKNALTLDEAQEAKLELTCQKLHLEKGMRVLDIGCGWGSFARYAAEKYAVNVTGITLSSEQVKLGQQLCSDLPITLELKDYRDIRDKYDRIVSLGMLEHVGSKNYNTYFQVVADCLEKDGLFLLHTIGNNISSPGTDPWLDKYIFPNSHIPALTEILPAFENYFVLEDLHNFGGDYDTTLLAWHKNVSKHYDGLRKNYTKRFFRIWKYYLLSCAGLFRARQLQLWQMVFTKGRPGVYLSVR</sequence>
<keyword evidence="2" id="KW-0489">Methyltransferase</keyword>
<dbReference type="InterPro" id="IPR029063">
    <property type="entry name" value="SAM-dependent_MTases_sf"/>
</dbReference>
<comment type="similarity">
    <text evidence="1">Belongs to the CFA/CMAS family.</text>
</comment>
<dbReference type="Proteomes" id="UP000288227">
    <property type="component" value="Unassembled WGS sequence"/>
</dbReference>
<dbReference type="GO" id="GO:0008610">
    <property type="term" value="P:lipid biosynthetic process"/>
    <property type="evidence" value="ECO:0007669"/>
    <property type="project" value="InterPro"/>
</dbReference>
<evidence type="ECO:0000313" key="7">
    <source>
        <dbReference type="EMBL" id="GCC50408.1"/>
    </source>
</evidence>
<evidence type="ECO:0000256" key="2">
    <source>
        <dbReference type="ARBA" id="ARBA00022603"/>
    </source>
</evidence>
<dbReference type="AlphaFoldDB" id="A0A401U653"/>
<proteinExistence type="inferred from homology"/>
<keyword evidence="4" id="KW-0949">S-adenosyl-L-methionine</keyword>
<dbReference type="RefSeq" id="WP_127121046.1">
    <property type="nucleotide sequence ID" value="NZ_BHXQ01000001.1"/>
</dbReference>
<keyword evidence="5" id="KW-0443">Lipid metabolism</keyword>
<evidence type="ECO:0000256" key="6">
    <source>
        <dbReference type="PIRSR" id="PIRSR003085-1"/>
    </source>
</evidence>
<organism evidence="7 8">
    <name type="scientific">Chryseotalea sanaruensis</name>
    <dbReference type="NCBI Taxonomy" id="2482724"/>
    <lineage>
        <taxon>Bacteria</taxon>
        <taxon>Pseudomonadati</taxon>
        <taxon>Bacteroidota</taxon>
        <taxon>Cytophagia</taxon>
        <taxon>Cytophagales</taxon>
        <taxon>Chryseotaleaceae</taxon>
        <taxon>Chryseotalea</taxon>
    </lineage>
</organism>
<evidence type="ECO:0000256" key="1">
    <source>
        <dbReference type="ARBA" id="ARBA00010815"/>
    </source>
</evidence>
<comment type="caution">
    <text evidence="7">The sequence shown here is derived from an EMBL/GenBank/DDBJ whole genome shotgun (WGS) entry which is preliminary data.</text>
</comment>
<evidence type="ECO:0000313" key="8">
    <source>
        <dbReference type="Proteomes" id="UP000288227"/>
    </source>
</evidence>
<dbReference type="GO" id="GO:0032259">
    <property type="term" value="P:methylation"/>
    <property type="evidence" value="ECO:0007669"/>
    <property type="project" value="UniProtKB-KW"/>
</dbReference>
<dbReference type="InterPro" id="IPR050723">
    <property type="entry name" value="CFA/CMAS"/>
</dbReference>
<dbReference type="PANTHER" id="PTHR43667:SF1">
    <property type="entry name" value="CYCLOPROPANE-FATTY-ACYL-PHOSPHOLIPID SYNTHASE"/>
    <property type="match status" value="1"/>
</dbReference>
<dbReference type="InterPro" id="IPR003333">
    <property type="entry name" value="CMAS"/>
</dbReference>
<keyword evidence="8" id="KW-1185">Reference proteome</keyword>
<evidence type="ECO:0000256" key="4">
    <source>
        <dbReference type="ARBA" id="ARBA00022691"/>
    </source>
</evidence>
<dbReference type="NCBIfam" id="NF008686">
    <property type="entry name" value="PRK11705.1"/>
    <property type="match status" value="1"/>
</dbReference>
<evidence type="ECO:0000256" key="5">
    <source>
        <dbReference type="ARBA" id="ARBA00023098"/>
    </source>
</evidence>
<accession>A0A401U653</accession>
<dbReference type="PIRSF" id="PIRSF003085">
    <property type="entry name" value="CMAS"/>
    <property type="match status" value="1"/>
</dbReference>
<dbReference type="Gene3D" id="3.40.50.150">
    <property type="entry name" value="Vaccinia Virus protein VP39"/>
    <property type="match status" value="1"/>
</dbReference>
<dbReference type="PANTHER" id="PTHR43667">
    <property type="entry name" value="CYCLOPROPANE-FATTY-ACYL-PHOSPHOLIPID SYNTHASE"/>
    <property type="match status" value="1"/>
</dbReference>
<keyword evidence="3" id="KW-0808">Transferase</keyword>
<feature type="active site" evidence="6">
    <location>
        <position position="366"/>
    </location>
</feature>
<dbReference type="Pfam" id="PF02353">
    <property type="entry name" value="CMAS"/>
    <property type="match status" value="1"/>
</dbReference>
<name>A0A401U653_9BACT</name>
<evidence type="ECO:0000256" key="3">
    <source>
        <dbReference type="ARBA" id="ARBA00022679"/>
    </source>
</evidence>
<dbReference type="CDD" id="cd02440">
    <property type="entry name" value="AdoMet_MTases"/>
    <property type="match status" value="1"/>
</dbReference>